<evidence type="ECO:0000259" key="5">
    <source>
        <dbReference type="Pfam" id="PF05175"/>
    </source>
</evidence>
<dbReference type="GO" id="GO:0008168">
    <property type="term" value="F:methyltransferase activity"/>
    <property type="evidence" value="ECO:0007669"/>
    <property type="project" value="UniProtKB-KW"/>
</dbReference>
<accession>A0ABN2IDV0</accession>
<keyword evidence="4" id="KW-0949">S-adenosyl-L-methionine</keyword>
<sequence length="508" mass="53476">MLPPLSHDVALCAALAADLDAADYRTTPVRAGWGEDADAALGAGVRTTALRALRGRSDALAVLSRLLGLGLSQPRSAVDAALPTLGARGLVALGLAHDAGEQIRPAALVRPQAWTGDDDAGEWWVASDLDEAALGGALPEDHVLGVGGASLTLAGLQIPAPAGRVLDLGCGCGIQSLRAGRSAAAIIATDVSVRALEFTRLNAVLNGLPILEAREGSLFEPVAGERFDRVFSNPPFVITPRREDVPSYEYRDGGLEGDDLVRAVITGVGEVLAPGGIAQLLGNWEYRDGEAGLDRVRAWVAEASVPMDAWIVEREILDPLAYAQLWVRDGGTAPGGDDYARLIDAWLEDFARRGVRAIGFGYVLLRRPETAEPTLARYESVTSSGNTEGLGDDLARALRVHDLVSGWSDRELSDAVFSVASDVTEARHHLPGEADPSVIELRQGRGFGRTVPVDPALAALVGACDGDLPVGVLIDAIAQLMEVEAAELRRALLPQVRELAVIGMLDPA</sequence>
<proteinExistence type="inferred from homology"/>
<evidence type="ECO:0000256" key="3">
    <source>
        <dbReference type="ARBA" id="ARBA00022679"/>
    </source>
</evidence>
<dbReference type="InterPro" id="IPR002052">
    <property type="entry name" value="DNA_methylase_N6_adenine_CS"/>
</dbReference>
<dbReference type="PANTHER" id="PTHR45875:SF1">
    <property type="entry name" value="METHYLTRANSFERASE N6AMT1"/>
    <property type="match status" value="1"/>
</dbReference>
<dbReference type="GO" id="GO:0032259">
    <property type="term" value="P:methylation"/>
    <property type="evidence" value="ECO:0007669"/>
    <property type="project" value="UniProtKB-KW"/>
</dbReference>
<dbReference type="Proteomes" id="UP001501690">
    <property type="component" value="Unassembled WGS sequence"/>
</dbReference>
<evidence type="ECO:0000259" key="6">
    <source>
        <dbReference type="Pfam" id="PF23186"/>
    </source>
</evidence>
<reference evidence="8 9" key="1">
    <citation type="journal article" date="2019" name="Int. J. Syst. Evol. Microbiol.">
        <title>The Global Catalogue of Microorganisms (GCM) 10K type strain sequencing project: providing services to taxonomists for standard genome sequencing and annotation.</title>
        <authorList>
            <consortium name="The Broad Institute Genomics Platform"/>
            <consortium name="The Broad Institute Genome Sequencing Center for Infectious Disease"/>
            <person name="Wu L."/>
            <person name="Ma J."/>
        </authorList>
    </citation>
    <scope>NUCLEOTIDE SEQUENCE [LARGE SCALE GENOMIC DNA]</scope>
    <source>
        <strain evidence="8 9">JCM 15577</strain>
    </source>
</reference>
<name>A0ABN2IDV0_9MICO</name>
<dbReference type="Pfam" id="PF05175">
    <property type="entry name" value="MTS"/>
    <property type="match status" value="1"/>
</dbReference>
<feature type="domain" description="DUF7059" evidence="6">
    <location>
        <begin position="21"/>
        <end position="105"/>
    </location>
</feature>
<keyword evidence="2 8" id="KW-0489">Methyltransferase</keyword>
<evidence type="ECO:0000256" key="1">
    <source>
        <dbReference type="ARBA" id="ARBA00006149"/>
    </source>
</evidence>
<evidence type="ECO:0000313" key="9">
    <source>
        <dbReference type="Proteomes" id="UP001501690"/>
    </source>
</evidence>
<dbReference type="CDD" id="cd02440">
    <property type="entry name" value="AdoMet_MTases"/>
    <property type="match status" value="1"/>
</dbReference>
<feature type="domain" description="Methyltransferase small" evidence="5">
    <location>
        <begin position="153"/>
        <end position="237"/>
    </location>
</feature>
<feature type="domain" description="DUF7782" evidence="7">
    <location>
        <begin position="409"/>
        <end position="507"/>
    </location>
</feature>
<dbReference type="RefSeq" id="WP_344072403.1">
    <property type="nucleotide sequence ID" value="NZ_BAAAPL010000002.1"/>
</dbReference>
<protein>
    <submittedName>
        <fullName evidence="8">Methyltransferase</fullName>
    </submittedName>
</protein>
<dbReference type="Pfam" id="PF25004">
    <property type="entry name" value="DUF7782"/>
    <property type="match status" value="1"/>
</dbReference>
<dbReference type="Gene3D" id="3.40.50.150">
    <property type="entry name" value="Vaccinia Virus protein VP39"/>
    <property type="match status" value="1"/>
</dbReference>
<dbReference type="SUPFAM" id="SSF53335">
    <property type="entry name" value="S-adenosyl-L-methionine-dependent methyltransferases"/>
    <property type="match status" value="1"/>
</dbReference>
<dbReference type="InterPro" id="IPR052190">
    <property type="entry name" value="Euk-Arch_PrmC-MTase"/>
</dbReference>
<dbReference type="InterPro" id="IPR029063">
    <property type="entry name" value="SAM-dependent_MTases_sf"/>
</dbReference>
<comment type="similarity">
    <text evidence="1">Belongs to the eukaryotic/archaeal PrmC-related family.</text>
</comment>
<evidence type="ECO:0000256" key="4">
    <source>
        <dbReference type="ARBA" id="ARBA00022691"/>
    </source>
</evidence>
<dbReference type="Pfam" id="PF23186">
    <property type="entry name" value="DUF7059"/>
    <property type="match status" value="1"/>
</dbReference>
<dbReference type="PROSITE" id="PS00092">
    <property type="entry name" value="N6_MTASE"/>
    <property type="match status" value="1"/>
</dbReference>
<evidence type="ECO:0000256" key="2">
    <source>
        <dbReference type="ARBA" id="ARBA00022603"/>
    </source>
</evidence>
<gene>
    <name evidence="8" type="ORF">GCM10009808_21300</name>
</gene>
<evidence type="ECO:0000313" key="8">
    <source>
        <dbReference type="EMBL" id="GAA1703121.1"/>
    </source>
</evidence>
<evidence type="ECO:0000259" key="7">
    <source>
        <dbReference type="Pfam" id="PF25004"/>
    </source>
</evidence>
<dbReference type="EMBL" id="BAAAPL010000002">
    <property type="protein sequence ID" value="GAA1703121.1"/>
    <property type="molecule type" value="Genomic_DNA"/>
</dbReference>
<organism evidence="8 9">
    <name type="scientific">Microbacterium sediminicola</name>
    <dbReference type="NCBI Taxonomy" id="415210"/>
    <lineage>
        <taxon>Bacteria</taxon>
        <taxon>Bacillati</taxon>
        <taxon>Actinomycetota</taxon>
        <taxon>Actinomycetes</taxon>
        <taxon>Micrococcales</taxon>
        <taxon>Microbacteriaceae</taxon>
        <taxon>Microbacterium</taxon>
    </lineage>
</organism>
<dbReference type="InterPro" id="IPR055487">
    <property type="entry name" value="DUF7059"/>
</dbReference>
<dbReference type="InterPro" id="IPR056684">
    <property type="entry name" value="DUF7782"/>
</dbReference>
<dbReference type="InterPro" id="IPR007848">
    <property type="entry name" value="Small_mtfrase_dom"/>
</dbReference>
<keyword evidence="3" id="KW-0808">Transferase</keyword>
<dbReference type="PANTHER" id="PTHR45875">
    <property type="entry name" value="METHYLTRANSFERASE N6AMT1"/>
    <property type="match status" value="1"/>
</dbReference>
<keyword evidence="9" id="KW-1185">Reference proteome</keyword>
<comment type="caution">
    <text evidence="8">The sequence shown here is derived from an EMBL/GenBank/DDBJ whole genome shotgun (WGS) entry which is preliminary data.</text>
</comment>